<reference evidence="2" key="1">
    <citation type="submission" date="2021-06" db="EMBL/GenBank/DDBJ databases">
        <authorList>
            <person name="Kallberg Y."/>
            <person name="Tangrot J."/>
            <person name="Rosling A."/>
        </authorList>
    </citation>
    <scope>NUCLEOTIDE SEQUENCE</scope>
    <source>
        <strain evidence="2">AZ414A</strain>
    </source>
</reference>
<keyword evidence="1" id="KW-0472">Membrane</keyword>
<keyword evidence="1" id="KW-0812">Transmembrane</keyword>
<dbReference type="AlphaFoldDB" id="A0A9N9EZE5"/>
<accession>A0A9N9EZE5</accession>
<comment type="caution">
    <text evidence="2">The sequence shown here is derived from an EMBL/GenBank/DDBJ whole genome shotgun (WGS) entry which is preliminary data.</text>
</comment>
<dbReference type="Proteomes" id="UP000789706">
    <property type="component" value="Unassembled WGS sequence"/>
</dbReference>
<keyword evidence="1" id="KW-1133">Transmembrane helix</keyword>
<dbReference type="EMBL" id="CAJVPK010000364">
    <property type="protein sequence ID" value="CAG8500081.1"/>
    <property type="molecule type" value="Genomic_DNA"/>
</dbReference>
<sequence length="159" mass="18166">MPINIKKENDISKNHEINHINDIENFIEKSLTNSQSSHNPPIKKSLVKRVPRTWAFFYYENGHQMCGNYCIVTFSILGGILLLIILCGICSCYRIKKTSGVQRSETGLNDMALSSIFTEIKKNKKDKRARSDIKNEILKTISKAHILISQMDLPIDNIE</sequence>
<keyword evidence="3" id="KW-1185">Reference proteome</keyword>
<organism evidence="2 3">
    <name type="scientific">Diversispora eburnea</name>
    <dbReference type="NCBI Taxonomy" id="1213867"/>
    <lineage>
        <taxon>Eukaryota</taxon>
        <taxon>Fungi</taxon>
        <taxon>Fungi incertae sedis</taxon>
        <taxon>Mucoromycota</taxon>
        <taxon>Glomeromycotina</taxon>
        <taxon>Glomeromycetes</taxon>
        <taxon>Diversisporales</taxon>
        <taxon>Diversisporaceae</taxon>
        <taxon>Diversispora</taxon>
    </lineage>
</organism>
<name>A0A9N9EZE5_9GLOM</name>
<protein>
    <submittedName>
        <fullName evidence="2">9646_t:CDS:1</fullName>
    </submittedName>
</protein>
<dbReference type="OrthoDB" id="10447505at2759"/>
<evidence type="ECO:0000256" key="1">
    <source>
        <dbReference type="SAM" id="Phobius"/>
    </source>
</evidence>
<evidence type="ECO:0000313" key="3">
    <source>
        <dbReference type="Proteomes" id="UP000789706"/>
    </source>
</evidence>
<gene>
    <name evidence="2" type="ORF">DEBURN_LOCUS4630</name>
</gene>
<feature type="transmembrane region" description="Helical" evidence="1">
    <location>
        <begin position="71"/>
        <end position="93"/>
    </location>
</feature>
<evidence type="ECO:0000313" key="2">
    <source>
        <dbReference type="EMBL" id="CAG8500081.1"/>
    </source>
</evidence>
<proteinExistence type="predicted"/>